<dbReference type="Proteomes" id="UP000054466">
    <property type="component" value="Unassembled WGS sequence"/>
</dbReference>
<dbReference type="AlphaFoldDB" id="A0A0D2CZT7"/>
<dbReference type="OrthoDB" id="4158939at2759"/>
<organism evidence="1 2">
    <name type="scientific">Cladophialophora immunda</name>
    <dbReference type="NCBI Taxonomy" id="569365"/>
    <lineage>
        <taxon>Eukaryota</taxon>
        <taxon>Fungi</taxon>
        <taxon>Dikarya</taxon>
        <taxon>Ascomycota</taxon>
        <taxon>Pezizomycotina</taxon>
        <taxon>Eurotiomycetes</taxon>
        <taxon>Chaetothyriomycetidae</taxon>
        <taxon>Chaetothyriales</taxon>
        <taxon>Herpotrichiellaceae</taxon>
        <taxon>Cladophialophora</taxon>
    </lineage>
</organism>
<evidence type="ECO:0000313" key="1">
    <source>
        <dbReference type="EMBL" id="KIW29044.1"/>
    </source>
</evidence>
<sequence length="260" mass="29680">MMMRRFDSRAEQLDQMQISSNASIPAVQQLKSNTGTLQRQLISKPSLMQKLCDEASSNSISAQQAATSFEHSSPCRCHRLEPRHTMWKQPFSFRYVEISEHHEHCPFHIKSRKKRRLQLKLSYFSMLVAHSLRVMIDLKSGAGGNSIATTIDWIPVVSHMYCPAFRLLSSLIGFTETPKQDHLREIPGKMMQLFEQRKAHPKEVNHDGYSLLQYAIFTVRSLYYIRHSGLYSTSLPIRISAGLNHTMALPGGSCILPHNV</sequence>
<proteinExistence type="predicted"/>
<dbReference type="VEuPathDB" id="FungiDB:PV07_04890"/>
<reference evidence="1 2" key="1">
    <citation type="submission" date="2015-01" db="EMBL/GenBank/DDBJ databases">
        <title>The Genome Sequence of Cladophialophora immunda CBS83496.</title>
        <authorList>
            <consortium name="The Broad Institute Genomics Platform"/>
            <person name="Cuomo C."/>
            <person name="de Hoog S."/>
            <person name="Gorbushina A."/>
            <person name="Stielow B."/>
            <person name="Teixiera M."/>
            <person name="Abouelleil A."/>
            <person name="Chapman S.B."/>
            <person name="Priest M."/>
            <person name="Young S.K."/>
            <person name="Wortman J."/>
            <person name="Nusbaum C."/>
            <person name="Birren B."/>
        </authorList>
    </citation>
    <scope>NUCLEOTIDE SEQUENCE [LARGE SCALE GENOMIC DNA]</scope>
    <source>
        <strain evidence="1 2">CBS 83496</strain>
    </source>
</reference>
<accession>A0A0D2CZT7</accession>
<gene>
    <name evidence="1" type="ORF">PV07_04890</name>
</gene>
<dbReference type="RefSeq" id="XP_016249260.1">
    <property type="nucleotide sequence ID" value="XM_016391741.1"/>
</dbReference>
<evidence type="ECO:0000313" key="2">
    <source>
        <dbReference type="Proteomes" id="UP000054466"/>
    </source>
</evidence>
<name>A0A0D2CZT7_9EURO</name>
<dbReference type="GeneID" id="27344084"/>
<dbReference type="EMBL" id="KN847042">
    <property type="protein sequence ID" value="KIW29044.1"/>
    <property type="molecule type" value="Genomic_DNA"/>
</dbReference>
<dbReference type="HOGENOM" id="CLU_1069583_0_0_1"/>
<protein>
    <submittedName>
        <fullName evidence="1">Uncharacterized protein</fullName>
    </submittedName>
</protein>
<keyword evidence="2" id="KW-1185">Reference proteome</keyword>